<organism evidence="9 10">
    <name type="scientific">Lacticaseibacillus yichunensis</name>
    <dbReference type="NCBI Taxonomy" id="2486015"/>
    <lineage>
        <taxon>Bacteria</taxon>
        <taxon>Bacillati</taxon>
        <taxon>Bacillota</taxon>
        <taxon>Bacilli</taxon>
        <taxon>Lactobacillales</taxon>
        <taxon>Lactobacillaceae</taxon>
        <taxon>Lacticaseibacillus</taxon>
    </lineage>
</organism>
<keyword evidence="3" id="KW-1003">Cell membrane</keyword>
<reference evidence="10" key="1">
    <citation type="journal article" date="2019" name="Int. J. Syst. Evol. Microbiol.">
        <title>The Global Catalogue of Microorganisms (GCM) 10K type strain sequencing project: providing services to taxonomists for standard genome sequencing and annotation.</title>
        <authorList>
            <consortium name="The Broad Institute Genomics Platform"/>
            <consortium name="The Broad Institute Genome Sequencing Center for Infectious Disease"/>
            <person name="Wu L."/>
            <person name="Ma J."/>
        </authorList>
    </citation>
    <scope>NUCLEOTIDE SEQUENCE [LARGE SCALE GENOMIC DNA]</scope>
    <source>
        <strain evidence="10">CCM 8947</strain>
    </source>
</reference>
<proteinExistence type="inferred from homology"/>
<evidence type="ECO:0000256" key="4">
    <source>
        <dbReference type="ARBA" id="ARBA00022692"/>
    </source>
</evidence>
<evidence type="ECO:0000256" key="3">
    <source>
        <dbReference type="ARBA" id="ARBA00022475"/>
    </source>
</evidence>
<evidence type="ECO:0000256" key="8">
    <source>
        <dbReference type="SAM" id="Phobius"/>
    </source>
</evidence>
<dbReference type="NCBIfam" id="TIGR03426">
    <property type="entry name" value="shape_MreD"/>
    <property type="match status" value="1"/>
</dbReference>
<protein>
    <submittedName>
        <fullName evidence="9">Rod shape-determining protein MreD</fullName>
    </submittedName>
</protein>
<sequence>MQQDKVFTGHGRVALLLFVVLLLDGVLSQTFGQWFMRPGFTAVPQLTLITLIELALLLPVEKYTVPIAAVTGLIYDSFYTGLLGVNALLWPLLIYCVVQARPAIPRKFLMIFFITVITLTVYSLANYVINLFLGYGTSNMVYLLARHLGPSLLMNAGLFFISYLPLRRILLNLKESMH</sequence>
<evidence type="ECO:0000313" key="10">
    <source>
        <dbReference type="Proteomes" id="UP001597192"/>
    </source>
</evidence>
<keyword evidence="4 8" id="KW-0812">Transmembrane</keyword>
<feature type="transmembrane region" description="Helical" evidence="8">
    <location>
        <begin position="110"/>
        <end position="135"/>
    </location>
</feature>
<evidence type="ECO:0000256" key="6">
    <source>
        <dbReference type="ARBA" id="ARBA00022989"/>
    </source>
</evidence>
<dbReference type="RefSeq" id="WP_125696267.1">
    <property type="nucleotide sequence ID" value="NZ_JBHTOG010000039.1"/>
</dbReference>
<comment type="caution">
    <text evidence="9">The sequence shown here is derived from an EMBL/GenBank/DDBJ whole genome shotgun (WGS) entry which is preliminary data.</text>
</comment>
<evidence type="ECO:0000256" key="7">
    <source>
        <dbReference type="ARBA" id="ARBA00023136"/>
    </source>
</evidence>
<dbReference type="Pfam" id="PF04093">
    <property type="entry name" value="MreD"/>
    <property type="match status" value="1"/>
</dbReference>
<comment type="subcellular location">
    <subcellularLocation>
        <location evidence="1">Cell membrane</location>
        <topology evidence="1">Multi-pass membrane protein</topology>
    </subcellularLocation>
</comment>
<dbReference type="InterPro" id="IPR007227">
    <property type="entry name" value="Cell_shape_determining_MreD"/>
</dbReference>
<dbReference type="EMBL" id="JBHTOG010000039">
    <property type="protein sequence ID" value="MFD1432521.1"/>
    <property type="molecule type" value="Genomic_DNA"/>
</dbReference>
<evidence type="ECO:0000256" key="2">
    <source>
        <dbReference type="ARBA" id="ARBA00007776"/>
    </source>
</evidence>
<evidence type="ECO:0000256" key="1">
    <source>
        <dbReference type="ARBA" id="ARBA00004651"/>
    </source>
</evidence>
<name>A0ABW4CS64_9LACO</name>
<gene>
    <name evidence="9" type="primary">mreD</name>
    <name evidence="9" type="ORF">ACFQ47_07475</name>
</gene>
<feature type="transmembrane region" description="Helical" evidence="8">
    <location>
        <begin position="147"/>
        <end position="166"/>
    </location>
</feature>
<keyword evidence="5" id="KW-0133">Cell shape</keyword>
<keyword evidence="6 8" id="KW-1133">Transmembrane helix</keyword>
<keyword evidence="7 8" id="KW-0472">Membrane</keyword>
<keyword evidence="10" id="KW-1185">Reference proteome</keyword>
<comment type="similarity">
    <text evidence="2">Belongs to the MreD family.</text>
</comment>
<accession>A0ABW4CS64</accession>
<evidence type="ECO:0000313" key="9">
    <source>
        <dbReference type="EMBL" id="MFD1432521.1"/>
    </source>
</evidence>
<feature type="transmembrane region" description="Helical" evidence="8">
    <location>
        <begin position="78"/>
        <end position="98"/>
    </location>
</feature>
<evidence type="ECO:0000256" key="5">
    <source>
        <dbReference type="ARBA" id="ARBA00022960"/>
    </source>
</evidence>
<dbReference type="Proteomes" id="UP001597192">
    <property type="component" value="Unassembled WGS sequence"/>
</dbReference>